<dbReference type="GeneID" id="97672499"/>
<dbReference type="Proteomes" id="UP000049983">
    <property type="component" value="Unassembled WGS sequence"/>
</dbReference>
<feature type="compositionally biased region" description="Basic and acidic residues" evidence="1">
    <location>
        <begin position="54"/>
        <end position="71"/>
    </location>
</feature>
<reference evidence="4" key="1">
    <citation type="submission" date="2015-07" db="EMBL/GenBank/DDBJ databases">
        <authorList>
            <person name="Rodrigo-Torres Lidia"/>
            <person name="Arahal R.David."/>
        </authorList>
    </citation>
    <scope>NUCLEOTIDE SEQUENCE [LARGE SCALE GENOMIC DNA]</scope>
    <source>
        <strain evidence="4">CECT 5096</strain>
    </source>
</reference>
<keyword evidence="2" id="KW-1133">Transmembrane helix</keyword>
<evidence type="ECO:0000256" key="2">
    <source>
        <dbReference type="SAM" id="Phobius"/>
    </source>
</evidence>
<proteinExistence type="predicted"/>
<dbReference type="AlphaFoldDB" id="A0A0M7AT06"/>
<evidence type="ECO:0000313" key="4">
    <source>
        <dbReference type="Proteomes" id="UP000049983"/>
    </source>
</evidence>
<protein>
    <submittedName>
        <fullName evidence="3">Uncharacterized protein</fullName>
    </submittedName>
</protein>
<feature type="region of interest" description="Disordered" evidence="1">
    <location>
        <begin position="54"/>
        <end position="86"/>
    </location>
</feature>
<organism evidence="3 4">
    <name type="scientific">Roseibium album</name>
    <dbReference type="NCBI Taxonomy" id="311410"/>
    <lineage>
        <taxon>Bacteria</taxon>
        <taxon>Pseudomonadati</taxon>
        <taxon>Pseudomonadota</taxon>
        <taxon>Alphaproteobacteria</taxon>
        <taxon>Hyphomicrobiales</taxon>
        <taxon>Stappiaceae</taxon>
        <taxon>Roseibium</taxon>
    </lineage>
</organism>
<keyword evidence="4" id="KW-1185">Reference proteome</keyword>
<name>A0A0M7AT06_9HYPH</name>
<keyword evidence="2" id="KW-0812">Transmembrane</keyword>
<dbReference type="EMBL" id="CXWC01000013">
    <property type="protein sequence ID" value="CTQ77641.1"/>
    <property type="molecule type" value="Genomic_DNA"/>
</dbReference>
<evidence type="ECO:0000313" key="3">
    <source>
        <dbReference type="EMBL" id="CTQ77641.1"/>
    </source>
</evidence>
<evidence type="ECO:0000256" key="1">
    <source>
        <dbReference type="SAM" id="MobiDB-lite"/>
    </source>
</evidence>
<gene>
    <name evidence="3" type="ORF">LA5096_05244</name>
</gene>
<keyword evidence="2" id="KW-0472">Membrane</keyword>
<accession>A0A0M7AT06</accession>
<feature type="transmembrane region" description="Helical" evidence="2">
    <location>
        <begin position="31"/>
        <end position="50"/>
    </location>
</feature>
<sequence length="86" mass="8986">MTAFRIFCVSLAALVLALVLANILPAPYHHLAGAAILPLFVVMLISLNVAKKSLGRDRTSSADYGRTHRDAALGTHSPECGGVDAG</sequence>
<dbReference type="RefSeq" id="WP_055117944.1">
    <property type="nucleotide sequence ID" value="NZ_CXWA01000004.1"/>
</dbReference>